<evidence type="ECO:0000313" key="2">
    <source>
        <dbReference type="EMBL" id="VGL88297.1"/>
    </source>
</evidence>
<sequence>MKMVRKMLEQRFIEILRDKNIPEKLIKDVIDSGYILRNFHDPFSGFQWWSVSDKMYGNKQHYSLFNIDDFVKYIQGDNVFEKLPSFTEITVKNYKDIESVLSEPGRRRYINEGRLSFRGQVSQYTYKRKIPNPVRGDESGNEISIFPGLYRQKEDNYSFSIIQNEKRSILSFLQELEPNNPNIYSDSSYAHDIMLVEQHYATQTAGLDISFDIETAIFFATHKFLFNSDGNAYHSKVKKGEHNGVIYGFCFRDPPVKKTEFLIENFDFFKTYRPERVIRQSCALPLFSDYERNIAITDLDFIIYLDNDFDYEGKRESRYMFPNIKDDRFYGKLLELKDRYPHLLANVVEYEGSRD</sequence>
<proteinExistence type="predicted"/>
<feature type="domain" description="FRG" evidence="1">
    <location>
        <begin position="135"/>
        <end position="223"/>
    </location>
</feature>
<accession>A0A486CZ52</accession>
<organism evidence="2">
    <name type="scientific">Klebsiella pneumoniae</name>
    <dbReference type="NCBI Taxonomy" id="573"/>
    <lineage>
        <taxon>Bacteria</taxon>
        <taxon>Pseudomonadati</taxon>
        <taxon>Pseudomonadota</taxon>
        <taxon>Gammaproteobacteria</taxon>
        <taxon>Enterobacterales</taxon>
        <taxon>Enterobacteriaceae</taxon>
        <taxon>Klebsiella/Raoultella group</taxon>
        <taxon>Klebsiella</taxon>
        <taxon>Klebsiella pneumoniae complex</taxon>
    </lineage>
</organism>
<dbReference type="InterPro" id="IPR014966">
    <property type="entry name" value="FRG-dom"/>
</dbReference>
<dbReference type="Pfam" id="PF08867">
    <property type="entry name" value="FRG"/>
    <property type="match status" value="1"/>
</dbReference>
<reference evidence="2" key="1">
    <citation type="submission" date="2019-03" db="EMBL/GenBank/DDBJ databases">
        <authorList>
            <consortium name="Pathogen Informatics"/>
        </authorList>
    </citation>
    <scope>NUCLEOTIDE SEQUENCE</scope>
    <source>
        <strain evidence="2">5012STDY7626466</strain>
    </source>
</reference>
<dbReference type="EMBL" id="CAAHCZ010000001">
    <property type="protein sequence ID" value="VGL88297.1"/>
    <property type="molecule type" value="Genomic_DNA"/>
</dbReference>
<dbReference type="AlphaFoldDB" id="A0A486CZ52"/>
<protein>
    <submittedName>
        <fullName evidence="2">FRG domain</fullName>
    </submittedName>
</protein>
<name>A0A486CZ52_KLEPN</name>
<evidence type="ECO:0000259" key="1">
    <source>
        <dbReference type="Pfam" id="PF08867"/>
    </source>
</evidence>
<gene>
    <name evidence="2" type="ORF">SAMEA4873656_00779</name>
</gene>